<proteinExistence type="predicted"/>
<evidence type="ECO:0000256" key="1">
    <source>
        <dbReference type="SAM" id="MobiDB-lite"/>
    </source>
</evidence>
<organism evidence="2">
    <name type="scientific">Brucella anthropi</name>
    <name type="common">Ochrobactrum anthropi</name>
    <dbReference type="NCBI Taxonomy" id="529"/>
    <lineage>
        <taxon>Bacteria</taxon>
        <taxon>Pseudomonadati</taxon>
        <taxon>Pseudomonadota</taxon>
        <taxon>Alphaproteobacteria</taxon>
        <taxon>Hyphomicrobiales</taxon>
        <taxon>Brucellaceae</taxon>
        <taxon>Brucella/Ochrobactrum group</taxon>
        <taxon>Brucella</taxon>
    </lineage>
</organism>
<protein>
    <submittedName>
        <fullName evidence="2">Uncharacterized protein</fullName>
    </submittedName>
</protein>
<evidence type="ECO:0000313" key="2">
    <source>
        <dbReference type="EMBL" id="KYB44904.1"/>
    </source>
</evidence>
<dbReference type="AlphaFoldDB" id="A0A656Z2Q6"/>
<name>A0A656Z2Q6_BRUAN</name>
<feature type="region of interest" description="Disordered" evidence="1">
    <location>
        <begin position="1"/>
        <end position="20"/>
    </location>
</feature>
<comment type="caution">
    <text evidence="2">The sequence shown here is derived from an EMBL/GenBank/DDBJ whole genome shotgun (WGS) entry which is preliminary data.</text>
</comment>
<sequence>MSALFDGHNDPLPDPGNKGWKGDIGYDRPLLVTGGLSGAGYMVGRDNASALLVSGDHHQSTQRGDDRYCDAQYPQNRADNLKETVRSLSHAAILTAKSLTEYKASL</sequence>
<reference evidence="2" key="1">
    <citation type="submission" date="2016-02" db="EMBL/GenBank/DDBJ databases">
        <title>Genomic sequences of Ochrobactrum anthropi.</title>
        <authorList>
            <person name="Chudasama K.S."/>
            <person name="Thaker V.S."/>
        </authorList>
    </citation>
    <scope>NUCLEOTIDE SEQUENCE [LARGE SCALE GENOMIC DNA]</scope>
    <source>
        <strain evidence="2">SUBG007</strain>
    </source>
</reference>
<gene>
    <name evidence="2" type="ORF">AB664_17280</name>
</gene>
<dbReference type="EMBL" id="LUAY01007199">
    <property type="protein sequence ID" value="KYB44904.1"/>
    <property type="molecule type" value="Genomic_DNA"/>
</dbReference>
<accession>A0A656Z2Q6</accession>